<dbReference type="AlphaFoldDB" id="A0A099D1D5"/>
<dbReference type="HOGENOM" id="CLU_2033081_0_0_11"/>
<reference evidence="3 4" key="1">
    <citation type="journal article" date="2014" name="PLoS ONE">
        <title>Identification and Characterization of a New Erythromycin Biosynthetic Gene Cluster in Actinopolyspora erythraea YIM90600, a Novel Erythronolide-Producing Halophilic Actinomycete Isolated from Salt Field.</title>
        <authorList>
            <person name="Chen D."/>
            <person name="Feng J."/>
            <person name="Huang L."/>
            <person name="Zhang Q."/>
            <person name="Wu J."/>
            <person name="Zhu X."/>
            <person name="Duan Y."/>
            <person name="Xu Z."/>
        </authorList>
    </citation>
    <scope>NUCLEOTIDE SEQUENCE [LARGE SCALE GENOMIC DNA]</scope>
    <source>
        <strain evidence="3 4">YIM90600</strain>
    </source>
</reference>
<feature type="compositionally biased region" description="Basic and acidic residues" evidence="1">
    <location>
        <begin position="82"/>
        <end position="94"/>
    </location>
</feature>
<sequence>MVSDAVRLRDRSMRRAAGLFHPNCRHRSSMYVPGVTPRPTSTRAPDDDARQHLRYLERQVRAWKKREAAALSEAAATRARSKIRESQARIRGHVDSTPTKRQRARERISPRQLTQFPHETS</sequence>
<protein>
    <submittedName>
        <fullName evidence="2">Uncharacterized protein</fullName>
    </submittedName>
</protein>
<dbReference type="RefSeq" id="WP_043577394.1">
    <property type="nucleotide sequence ID" value="NZ_CP022752.1"/>
</dbReference>
<name>A0A099D1D5_9ACTN</name>
<organism evidence="2 5">
    <name type="scientific">Actinopolyspora erythraea</name>
    <dbReference type="NCBI Taxonomy" id="414996"/>
    <lineage>
        <taxon>Bacteria</taxon>
        <taxon>Bacillati</taxon>
        <taxon>Actinomycetota</taxon>
        <taxon>Actinomycetes</taxon>
        <taxon>Actinopolysporales</taxon>
        <taxon>Actinopolysporaceae</taxon>
        <taxon>Actinopolyspora</taxon>
    </lineage>
</organism>
<dbReference type="OrthoDB" id="3197444at2"/>
<dbReference type="KEGG" id="aey:CDG81_06355"/>
<dbReference type="eggNOG" id="ENOG5030J2S">
    <property type="taxonomic scope" value="Bacteria"/>
</dbReference>
<feature type="compositionally biased region" description="Polar residues" evidence="1">
    <location>
        <begin position="111"/>
        <end position="121"/>
    </location>
</feature>
<evidence type="ECO:0000313" key="4">
    <source>
        <dbReference type="Proteomes" id="UP000029737"/>
    </source>
</evidence>
<keyword evidence="4" id="KW-1185">Reference proteome</keyword>
<feature type="region of interest" description="Disordered" evidence="1">
    <location>
        <begin position="76"/>
        <end position="121"/>
    </location>
</feature>
<dbReference type="Pfam" id="PF06152">
    <property type="entry name" value="Phage_min_cap2"/>
    <property type="match status" value="1"/>
</dbReference>
<evidence type="ECO:0000313" key="3">
    <source>
        <dbReference type="EMBL" id="KGI79756.1"/>
    </source>
</evidence>
<evidence type="ECO:0000256" key="1">
    <source>
        <dbReference type="SAM" id="MobiDB-lite"/>
    </source>
</evidence>
<accession>A0A099D1D5</accession>
<dbReference type="EMBL" id="JPMV01000039">
    <property type="protein sequence ID" value="KGI79756.1"/>
    <property type="molecule type" value="Genomic_DNA"/>
</dbReference>
<dbReference type="Proteomes" id="UP000215043">
    <property type="component" value="Chromosome"/>
</dbReference>
<dbReference type="Proteomes" id="UP000029737">
    <property type="component" value="Unassembled WGS sequence"/>
</dbReference>
<dbReference type="EMBL" id="CP022752">
    <property type="protein sequence ID" value="ASU77991.1"/>
    <property type="molecule type" value="Genomic_DNA"/>
</dbReference>
<reference evidence="2 5" key="2">
    <citation type="submission" date="2017-08" db="EMBL/GenBank/DDBJ databases">
        <title>The complete genome sequence of moderately halophilic actinomycete Actinopolyspora erythraea YIM 90600, the producer of novel erythromycin, novel actinopolysporins A-C and tubercidin.</title>
        <authorList>
            <person name="Yin M."/>
            <person name="Tang S."/>
        </authorList>
    </citation>
    <scope>NUCLEOTIDE SEQUENCE [LARGE SCALE GENOMIC DNA]</scope>
    <source>
        <strain evidence="2 5">YIM 90600</strain>
    </source>
</reference>
<dbReference type="GO" id="GO:0005198">
    <property type="term" value="F:structural molecule activity"/>
    <property type="evidence" value="ECO:0007669"/>
    <property type="project" value="InterPro"/>
</dbReference>
<dbReference type="InterPro" id="IPR009319">
    <property type="entry name" value="Phage_A118_VSP1"/>
</dbReference>
<evidence type="ECO:0000313" key="5">
    <source>
        <dbReference type="Proteomes" id="UP000215043"/>
    </source>
</evidence>
<feature type="region of interest" description="Disordered" evidence="1">
    <location>
        <begin position="30"/>
        <end position="50"/>
    </location>
</feature>
<gene>
    <name evidence="2" type="ORF">CDG81_06355</name>
    <name evidence="3" type="ORF">IL38_21390</name>
</gene>
<proteinExistence type="predicted"/>
<evidence type="ECO:0000313" key="2">
    <source>
        <dbReference type="EMBL" id="ASU77991.1"/>
    </source>
</evidence>